<dbReference type="InterPro" id="IPR036508">
    <property type="entry name" value="Chitin-bd_dom_sf"/>
</dbReference>
<sequence>MQNIIALLFTLCCIAISFVMAAGTYKCPARTDPKEVMYFTYVKDCRMYYDCTTGVAEKKMCPNGVFFDSRTRSCVNFLKADCSNLTRGCWFGKKMLLIFNGGTGEVAKIATPFKLFAIKRHLDDFLSSARYLDESDVTEVKLPIVPIMCVAGYLHGLHSNTTPTESDLTSLIKSILLNTLAVI</sequence>
<dbReference type="Proteomes" id="UP000613177">
    <property type="component" value="Unassembled WGS sequence"/>
</dbReference>
<name>A0A8H7VY85_9FUNG</name>
<dbReference type="InterPro" id="IPR002557">
    <property type="entry name" value="Chitin-bd_dom"/>
</dbReference>
<comment type="caution">
    <text evidence="3">The sequence shown here is derived from an EMBL/GenBank/DDBJ whole genome shotgun (WGS) entry which is preliminary data.</text>
</comment>
<feature type="domain" description="Chitin-binding type-2" evidence="2">
    <location>
        <begin position="24"/>
        <end position="84"/>
    </location>
</feature>
<dbReference type="AlphaFoldDB" id="A0A8H7VY85"/>
<dbReference type="SUPFAM" id="SSF57625">
    <property type="entry name" value="Invertebrate chitin-binding proteins"/>
    <property type="match status" value="1"/>
</dbReference>
<evidence type="ECO:0000256" key="1">
    <source>
        <dbReference type="SAM" id="SignalP"/>
    </source>
</evidence>
<keyword evidence="1" id="KW-0732">Signal</keyword>
<feature type="signal peptide" evidence="1">
    <location>
        <begin position="1"/>
        <end position="21"/>
    </location>
</feature>
<dbReference type="PROSITE" id="PS50940">
    <property type="entry name" value="CHIT_BIND_II"/>
    <property type="match status" value="1"/>
</dbReference>
<keyword evidence="4" id="KW-1185">Reference proteome</keyword>
<reference evidence="3" key="1">
    <citation type="submission" date="2021-01" db="EMBL/GenBank/DDBJ databases">
        <title>Metabolic potential, ecology and presence of endohyphal bacteria is reflected in genomic diversity of Mucoromycotina.</title>
        <authorList>
            <person name="Muszewska A."/>
            <person name="Okrasinska A."/>
            <person name="Steczkiewicz K."/>
            <person name="Drgas O."/>
            <person name="Orlowska M."/>
            <person name="Perlinska-Lenart U."/>
            <person name="Aleksandrzak-Piekarczyk T."/>
            <person name="Szatraj K."/>
            <person name="Zielenkiewicz U."/>
            <person name="Pilsyk S."/>
            <person name="Malc E."/>
            <person name="Mieczkowski P."/>
            <person name="Kruszewska J.S."/>
            <person name="Biernat P."/>
            <person name="Pawlowska J."/>
        </authorList>
    </citation>
    <scope>NUCLEOTIDE SEQUENCE</scope>
    <source>
        <strain evidence="3">WA0000018081</strain>
    </source>
</reference>
<dbReference type="Gene3D" id="2.170.140.10">
    <property type="entry name" value="Chitin binding domain"/>
    <property type="match status" value="1"/>
</dbReference>
<evidence type="ECO:0000313" key="4">
    <source>
        <dbReference type="Proteomes" id="UP000613177"/>
    </source>
</evidence>
<evidence type="ECO:0000313" key="3">
    <source>
        <dbReference type="EMBL" id="KAG2237725.1"/>
    </source>
</evidence>
<dbReference type="SMART" id="SM00494">
    <property type="entry name" value="ChtBD2"/>
    <property type="match status" value="1"/>
</dbReference>
<accession>A0A8H7VY85</accession>
<protein>
    <recommendedName>
        <fullName evidence="2">Chitin-binding type-2 domain-containing protein</fullName>
    </recommendedName>
</protein>
<dbReference type="GO" id="GO:0005576">
    <property type="term" value="C:extracellular region"/>
    <property type="evidence" value="ECO:0007669"/>
    <property type="project" value="InterPro"/>
</dbReference>
<dbReference type="EMBL" id="JAEPRE010000003">
    <property type="protein sequence ID" value="KAG2237725.1"/>
    <property type="molecule type" value="Genomic_DNA"/>
</dbReference>
<dbReference type="Pfam" id="PF01607">
    <property type="entry name" value="CBM_14"/>
    <property type="match status" value="1"/>
</dbReference>
<proteinExistence type="predicted"/>
<feature type="chain" id="PRO_5034002043" description="Chitin-binding type-2 domain-containing protein" evidence="1">
    <location>
        <begin position="22"/>
        <end position="183"/>
    </location>
</feature>
<organism evidence="3 4">
    <name type="scientific">Thamnidium elegans</name>
    <dbReference type="NCBI Taxonomy" id="101142"/>
    <lineage>
        <taxon>Eukaryota</taxon>
        <taxon>Fungi</taxon>
        <taxon>Fungi incertae sedis</taxon>
        <taxon>Mucoromycota</taxon>
        <taxon>Mucoromycotina</taxon>
        <taxon>Mucoromycetes</taxon>
        <taxon>Mucorales</taxon>
        <taxon>Mucorineae</taxon>
        <taxon>Mucoraceae</taxon>
        <taxon>Thamnidium</taxon>
    </lineage>
</organism>
<evidence type="ECO:0000259" key="2">
    <source>
        <dbReference type="PROSITE" id="PS50940"/>
    </source>
</evidence>
<dbReference type="GO" id="GO:0008061">
    <property type="term" value="F:chitin binding"/>
    <property type="evidence" value="ECO:0007669"/>
    <property type="project" value="InterPro"/>
</dbReference>
<gene>
    <name evidence="3" type="ORF">INT48_009663</name>
</gene>